<comment type="similarity">
    <text evidence="5">Belongs to the cytochrome P450 family.</text>
</comment>
<evidence type="ECO:0000313" key="17">
    <source>
        <dbReference type="Proteomes" id="UP000719412"/>
    </source>
</evidence>
<keyword evidence="8" id="KW-0256">Endoplasmic reticulum</keyword>
<dbReference type="SUPFAM" id="SSF48264">
    <property type="entry name" value="Cytochrome P450"/>
    <property type="match status" value="1"/>
</dbReference>
<name>A0A8J6HQD4_TENMO</name>
<keyword evidence="13 15" id="KW-0472">Membrane</keyword>
<dbReference type="AlphaFoldDB" id="A0A8J6HQD4"/>
<sequence length="446" mass="52047">MKILAEDFTIGNLLLTSLLLFVVGFVIKYFWKRRRIYYYSTKIEGPFGLPFVGTIHPFIKGKDVYFTKTMELAEKYAPIGKIWLGSHFYVMISEIEDVENLMKRCLAKGQMYEFLKPGLGHGILTAKLSTWGIHRKILNQTFNQTILNSYFDIFLKHSNSLIIDLKENYANIQTDIFKQYGDCTFKTICDTCFGVDSSEWNQQYECMMWMAQGMALVGYRFLNPLYHSDIVWNLFGSGKAVHELCTKGYAVVRQIVSTKKQLLENENSGDTKYKDFLSCLIKLTEEENKWSNEEMVEETLTMMIAGSDTTAVTLSFTTIMLAMHQDVQRRAYKEMLDIFGNNTREPTLDDLNRMDYLECVIKETMRLFPIAPVLIRKVLEDVIIRDTMIPEGSNLFIPVHYIHRNSKYWPNPLKFDPDRFKPEEVEKRPRYCYLPFSIPPRNCIGY</sequence>
<evidence type="ECO:0000256" key="13">
    <source>
        <dbReference type="ARBA" id="ARBA00023136"/>
    </source>
</evidence>
<dbReference type="PANTHER" id="PTHR24291">
    <property type="entry name" value="CYTOCHROME P450 FAMILY 4"/>
    <property type="match status" value="1"/>
</dbReference>
<comment type="subcellular location">
    <subcellularLocation>
        <location evidence="4">Endoplasmic reticulum membrane</location>
        <topology evidence="4">Peripheral membrane protein</topology>
    </subcellularLocation>
    <subcellularLocation>
        <location evidence="3">Microsome membrane</location>
        <topology evidence="3">Peripheral membrane protein</topology>
    </subcellularLocation>
</comment>
<dbReference type="Proteomes" id="UP000719412">
    <property type="component" value="Unassembled WGS sequence"/>
</dbReference>
<dbReference type="Pfam" id="PF00067">
    <property type="entry name" value="p450"/>
    <property type="match status" value="1"/>
</dbReference>
<reference evidence="16" key="1">
    <citation type="journal article" date="2020" name="J Insects Food Feed">
        <title>The yellow mealworm (Tenebrio molitor) genome: a resource for the emerging insects as food and feed industry.</title>
        <authorList>
            <person name="Eriksson T."/>
            <person name="Andere A."/>
            <person name="Kelstrup H."/>
            <person name="Emery V."/>
            <person name="Picard C."/>
        </authorList>
    </citation>
    <scope>NUCLEOTIDE SEQUENCE</scope>
    <source>
        <strain evidence="16">Stoneville</strain>
        <tissue evidence="16">Whole head</tissue>
    </source>
</reference>
<organism evidence="16 17">
    <name type="scientific">Tenebrio molitor</name>
    <name type="common">Yellow mealworm beetle</name>
    <dbReference type="NCBI Taxonomy" id="7067"/>
    <lineage>
        <taxon>Eukaryota</taxon>
        <taxon>Metazoa</taxon>
        <taxon>Ecdysozoa</taxon>
        <taxon>Arthropoda</taxon>
        <taxon>Hexapoda</taxon>
        <taxon>Insecta</taxon>
        <taxon>Pterygota</taxon>
        <taxon>Neoptera</taxon>
        <taxon>Endopterygota</taxon>
        <taxon>Coleoptera</taxon>
        <taxon>Polyphaga</taxon>
        <taxon>Cucujiformia</taxon>
        <taxon>Tenebrionidae</taxon>
        <taxon>Tenebrio</taxon>
    </lineage>
</organism>
<evidence type="ECO:0000256" key="12">
    <source>
        <dbReference type="ARBA" id="ARBA00023033"/>
    </source>
</evidence>
<evidence type="ECO:0000256" key="1">
    <source>
        <dbReference type="ARBA" id="ARBA00001971"/>
    </source>
</evidence>
<keyword evidence="15" id="KW-0812">Transmembrane</keyword>
<evidence type="ECO:0000313" key="16">
    <source>
        <dbReference type="EMBL" id="KAH0818879.1"/>
    </source>
</evidence>
<reference evidence="16" key="2">
    <citation type="submission" date="2021-08" db="EMBL/GenBank/DDBJ databases">
        <authorList>
            <person name="Eriksson T."/>
        </authorList>
    </citation>
    <scope>NUCLEOTIDE SEQUENCE</scope>
    <source>
        <strain evidence="16">Stoneville</strain>
        <tissue evidence="16">Whole head</tissue>
    </source>
</reference>
<keyword evidence="15" id="KW-1133">Transmembrane helix</keyword>
<gene>
    <name evidence="16" type="ORF">GEV33_003912</name>
</gene>
<comment type="cofactor">
    <cofactor evidence="1 14">
        <name>heme</name>
        <dbReference type="ChEBI" id="CHEBI:30413"/>
    </cofactor>
</comment>
<dbReference type="PRINTS" id="PR00385">
    <property type="entry name" value="P450"/>
</dbReference>
<keyword evidence="11 14" id="KW-0408">Iron</keyword>
<dbReference type="GO" id="GO:0005506">
    <property type="term" value="F:iron ion binding"/>
    <property type="evidence" value="ECO:0007669"/>
    <property type="project" value="InterPro"/>
</dbReference>
<protein>
    <recommendedName>
        <fullName evidence="18">Cytochrome P450 monooxygenase</fullName>
    </recommendedName>
</protein>
<dbReference type="GO" id="GO:0005789">
    <property type="term" value="C:endoplasmic reticulum membrane"/>
    <property type="evidence" value="ECO:0007669"/>
    <property type="project" value="UniProtKB-SubCell"/>
</dbReference>
<evidence type="ECO:0000256" key="15">
    <source>
        <dbReference type="SAM" id="Phobius"/>
    </source>
</evidence>
<dbReference type="PANTHER" id="PTHR24291:SF189">
    <property type="entry name" value="CYTOCHROME P450 4C3-RELATED"/>
    <property type="match status" value="1"/>
</dbReference>
<evidence type="ECO:0008006" key="18">
    <source>
        <dbReference type="Google" id="ProtNLM"/>
    </source>
</evidence>
<evidence type="ECO:0000256" key="7">
    <source>
        <dbReference type="ARBA" id="ARBA00022723"/>
    </source>
</evidence>
<keyword evidence="7 14" id="KW-0479">Metal-binding</keyword>
<dbReference type="InterPro" id="IPR001128">
    <property type="entry name" value="Cyt_P450"/>
</dbReference>
<evidence type="ECO:0000256" key="10">
    <source>
        <dbReference type="ARBA" id="ARBA00023002"/>
    </source>
</evidence>
<evidence type="ECO:0000256" key="14">
    <source>
        <dbReference type="PIRSR" id="PIRSR602401-1"/>
    </source>
</evidence>
<evidence type="ECO:0000256" key="9">
    <source>
        <dbReference type="ARBA" id="ARBA00022848"/>
    </source>
</evidence>
<keyword evidence="9" id="KW-0492">Microsome</keyword>
<evidence type="ECO:0000256" key="6">
    <source>
        <dbReference type="ARBA" id="ARBA00022617"/>
    </source>
</evidence>
<keyword evidence="6 14" id="KW-0349">Heme</keyword>
<evidence type="ECO:0000256" key="5">
    <source>
        <dbReference type="ARBA" id="ARBA00010617"/>
    </source>
</evidence>
<dbReference type="Gene3D" id="1.10.630.10">
    <property type="entry name" value="Cytochrome P450"/>
    <property type="match status" value="1"/>
</dbReference>
<proteinExistence type="inferred from homology"/>
<keyword evidence="10" id="KW-0560">Oxidoreductase</keyword>
<dbReference type="InterPro" id="IPR050196">
    <property type="entry name" value="Cytochrome_P450_Monoox"/>
</dbReference>
<feature type="binding site" description="axial binding residue" evidence="14">
    <location>
        <position position="443"/>
    </location>
    <ligand>
        <name>heme</name>
        <dbReference type="ChEBI" id="CHEBI:30413"/>
    </ligand>
    <ligandPart>
        <name>Fe</name>
        <dbReference type="ChEBI" id="CHEBI:18248"/>
    </ligandPart>
</feature>
<evidence type="ECO:0000256" key="8">
    <source>
        <dbReference type="ARBA" id="ARBA00022824"/>
    </source>
</evidence>
<dbReference type="PRINTS" id="PR00463">
    <property type="entry name" value="EP450I"/>
</dbReference>
<dbReference type="GO" id="GO:0020037">
    <property type="term" value="F:heme binding"/>
    <property type="evidence" value="ECO:0007669"/>
    <property type="project" value="InterPro"/>
</dbReference>
<evidence type="ECO:0000256" key="4">
    <source>
        <dbReference type="ARBA" id="ARBA00004406"/>
    </source>
</evidence>
<dbReference type="InterPro" id="IPR002401">
    <property type="entry name" value="Cyt_P450_E_grp-I"/>
</dbReference>
<dbReference type="GO" id="GO:0004497">
    <property type="term" value="F:monooxygenase activity"/>
    <property type="evidence" value="ECO:0007669"/>
    <property type="project" value="UniProtKB-KW"/>
</dbReference>
<evidence type="ECO:0000256" key="3">
    <source>
        <dbReference type="ARBA" id="ARBA00004174"/>
    </source>
</evidence>
<dbReference type="EMBL" id="JABDTM020016406">
    <property type="protein sequence ID" value="KAH0818879.1"/>
    <property type="molecule type" value="Genomic_DNA"/>
</dbReference>
<keyword evidence="12" id="KW-0503">Monooxygenase</keyword>
<keyword evidence="17" id="KW-1185">Reference proteome</keyword>
<comment type="caution">
    <text evidence="16">The sequence shown here is derived from an EMBL/GenBank/DDBJ whole genome shotgun (WGS) entry which is preliminary data.</text>
</comment>
<evidence type="ECO:0000256" key="2">
    <source>
        <dbReference type="ARBA" id="ARBA00003690"/>
    </source>
</evidence>
<evidence type="ECO:0000256" key="11">
    <source>
        <dbReference type="ARBA" id="ARBA00023004"/>
    </source>
</evidence>
<dbReference type="GO" id="GO:0016705">
    <property type="term" value="F:oxidoreductase activity, acting on paired donors, with incorporation or reduction of molecular oxygen"/>
    <property type="evidence" value="ECO:0007669"/>
    <property type="project" value="InterPro"/>
</dbReference>
<comment type="function">
    <text evidence="2">May be involved in the metabolism of insect hormones and in the breakdown of synthetic insecticides.</text>
</comment>
<feature type="transmembrane region" description="Helical" evidence="15">
    <location>
        <begin position="12"/>
        <end position="31"/>
    </location>
</feature>
<accession>A0A8J6HQD4</accession>
<dbReference type="InterPro" id="IPR036396">
    <property type="entry name" value="Cyt_P450_sf"/>
</dbReference>